<dbReference type="EMBL" id="CP158261">
    <property type="protein sequence ID" value="XDJ67367.1"/>
    <property type="molecule type" value="Genomic_DNA"/>
</dbReference>
<keyword evidence="1" id="KW-0472">Membrane</keyword>
<keyword evidence="1" id="KW-0812">Transmembrane</keyword>
<dbReference type="AlphaFoldDB" id="A0AB39EK79"/>
<dbReference type="GeneID" id="93068450"/>
<sequence length="75" mass="7997">MSAVDSLFMWLAAVSFAAAGDALWVSKIRPALAPRFGWRDLDPDEMIPAKAWIGALAVLALFFVVVPFVGAAAGY</sequence>
<evidence type="ECO:0000313" key="4">
    <source>
        <dbReference type="EMBL" id="XDJ64243.1"/>
    </source>
</evidence>
<evidence type="ECO:0000313" key="3">
    <source>
        <dbReference type="EMBL" id="XDJ61141.1"/>
    </source>
</evidence>
<dbReference type="EMBL" id="CP158257">
    <property type="protein sequence ID" value="XDJ55423.1"/>
    <property type="molecule type" value="Genomic_DNA"/>
</dbReference>
<name>A0AB39EK79_9BURK</name>
<dbReference type="RefSeq" id="WP_368647756.1">
    <property type="nucleotide sequence ID" value="NZ_CP158257.1"/>
</dbReference>
<evidence type="ECO:0000313" key="5">
    <source>
        <dbReference type="EMBL" id="XDJ67367.1"/>
    </source>
</evidence>
<dbReference type="KEGG" id="cgin:ABRZ00_12910"/>
<feature type="transmembrane region" description="Helical" evidence="1">
    <location>
        <begin position="51"/>
        <end position="73"/>
    </location>
</feature>
<reference evidence="5" key="1">
    <citation type="submission" date="2024-05" db="EMBL/GenBank/DDBJ databases">
        <authorList>
            <person name="Luo Y.-C."/>
            <person name="Nicholds J."/>
            <person name="Mortimer T."/>
            <person name="Maboni G."/>
        </authorList>
    </citation>
    <scope>NUCLEOTIDE SEQUENCE</scope>
    <source>
        <strain evidence="5">145849</strain>
        <strain evidence="4">145850</strain>
        <strain evidence="3">145852</strain>
        <strain evidence="2">150221</strain>
    </source>
</reference>
<accession>A0AB39EK79</accession>
<evidence type="ECO:0000256" key="1">
    <source>
        <dbReference type="SAM" id="Phobius"/>
    </source>
</evidence>
<proteinExistence type="predicted"/>
<gene>
    <name evidence="5" type="ORF">ABRY91_04885</name>
    <name evidence="3" type="ORF">ABRY92_00495</name>
    <name evidence="2" type="ORF">ABRZ00_12910</name>
    <name evidence="4" type="ORF">ABRZ03_02515</name>
</gene>
<organism evidence="5">
    <name type="scientific">Castellaniella ginsengisoli</name>
    <dbReference type="NCBI Taxonomy" id="546114"/>
    <lineage>
        <taxon>Bacteria</taxon>
        <taxon>Pseudomonadati</taxon>
        <taxon>Pseudomonadota</taxon>
        <taxon>Betaproteobacteria</taxon>
        <taxon>Burkholderiales</taxon>
        <taxon>Alcaligenaceae</taxon>
        <taxon>Castellaniella</taxon>
    </lineage>
</organism>
<evidence type="ECO:0000313" key="2">
    <source>
        <dbReference type="EMBL" id="XDJ55423.1"/>
    </source>
</evidence>
<protein>
    <submittedName>
        <fullName evidence="5">Uncharacterized protein</fullName>
    </submittedName>
</protein>
<keyword evidence="1" id="KW-1133">Transmembrane helix</keyword>
<dbReference type="EMBL" id="CP158260">
    <property type="protein sequence ID" value="XDJ64243.1"/>
    <property type="molecule type" value="Genomic_DNA"/>
</dbReference>
<dbReference type="EMBL" id="CP158259">
    <property type="protein sequence ID" value="XDJ61141.1"/>
    <property type="molecule type" value="Genomic_DNA"/>
</dbReference>